<sequence>MRGSYVVQQHLSQEEQIKYLFSGFFLSSSAAMVAETVTYPLDMIKTRLQIQNELIKQHIVLDTKNLPHGMFRIGVNLVKHEGVLSLWAGVTPAVYRQVVYTGFRLVIYENFRDLWKKSEGFPIWQAVIIGVTSGALAQFIASPTDLVKSMMQAEGKRKLEGHAPKIKSVNQAFSEIYRQGGFRGLWRGCLVNVQRAALVNLGDLATYDYVKHYLIKKFGFKDDYKVHTMSSILSGLVAATMGTPADLIKTRVMCQPTDASGKGQLYRSSWHCLVLTVKNEGFFGLYKGYWPIWLRMAPWSLTFWLTYEEIRKLFGLGGF</sequence>
<evidence type="ECO:0000256" key="8">
    <source>
        <dbReference type="ARBA" id="ARBA00023128"/>
    </source>
</evidence>
<dbReference type="STRING" id="10195.A0A3M7QQI8"/>
<reference evidence="12 13" key="1">
    <citation type="journal article" date="2018" name="Sci. Rep.">
        <title>Genomic signatures of local adaptation to the degree of environmental predictability in rotifers.</title>
        <authorList>
            <person name="Franch-Gras L."/>
            <person name="Hahn C."/>
            <person name="Garcia-Roger E.M."/>
            <person name="Carmona M.J."/>
            <person name="Serra M."/>
            <person name="Gomez A."/>
        </authorList>
    </citation>
    <scope>NUCLEOTIDE SEQUENCE [LARGE SCALE GENOMIC DNA]</scope>
    <source>
        <strain evidence="12">HYR1</strain>
    </source>
</reference>
<dbReference type="AlphaFoldDB" id="A0A3M7QQI8"/>
<dbReference type="SUPFAM" id="SSF103506">
    <property type="entry name" value="Mitochondrial carrier"/>
    <property type="match status" value="1"/>
</dbReference>
<name>A0A3M7QQI8_BRAPC</name>
<keyword evidence="4 10" id="KW-0812">Transmembrane</keyword>
<evidence type="ECO:0000256" key="2">
    <source>
        <dbReference type="ARBA" id="ARBA00006375"/>
    </source>
</evidence>
<dbReference type="Gene3D" id="1.50.40.10">
    <property type="entry name" value="Mitochondrial carrier domain"/>
    <property type="match status" value="1"/>
</dbReference>
<evidence type="ECO:0000256" key="11">
    <source>
        <dbReference type="RuleBase" id="RU000488"/>
    </source>
</evidence>
<dbReference type="OrthoDB" id="756301at2759"/>
<comment type="subcellular location">
    <subcellularLocation>
        <location evidence="1">Mitochondrion inner membrane</location>
        <topology evidence="1">Multi-pass membrane protein</topology>
    </subcellularLocation>
</comment>
<dbReference type="InterPro" id="IPR050391">
    <property type="entry name" value="Mito_Metabolite_Transporter"/>
</dbReference>
<dbReference type="Pfam" id="PF00153">
    <property type="entry name" value="Mito_carr"/>
    <property type="match status" value="3"/>
</dbReference>
<keyword evidence="13" id="KW-1185">Reference proteome</keyword>
<evidence type="ECO:0000256" key="1">
    <source>
        <dbReference type="ARBA" id="ARBA00004448"/>
    </source>
</evidence>
<evidence type="ECO:0000313" key="12">
    <source>
        <dbReference type="EMBL" id="RNA13543.1"/>
    </source>
</evidence>
<keyword evidence="9 10" id="KW-0472">Membrane</keyword>
<dbReference type="PROSITE" id="PS50920">
    <property type="entry name" value="SOLCAR"/>
    <property type="match status" value="3"/>
</dbReference>
<comment type="caution">
    <text evidence="12">The sequence shown here is derived from an EMBL/GenBank/DDBJ whole genome shotgun (WGS) entry which is preliminary data.</text>
</comment>
<evidence type="ECO:0000256" key="6">
    <source>
        <dbReference type="ARBA" id="ARBA00022792"/>
    </source>
</evidence>
<protein>
    <submittedName>
        <fullName evidence="12">Mitochondrial uncoupling 4</fullName>
    </submittedName>
</protein>
<feature type="repeat" description="Solcar" evidence="10">
    <location>
        <begin position="222"/>
        <end position="313"/>
    </location>
</feature>
<evidence type="ECO:0000256" key="9">
    <source>
        <dbReference type="ARBA" id="ARBA00023136"/>
    </source>
</evidence>
<dbReference type="GO" id="GO:0005743">
    <property type="term" value="C:mitochondrial inner membrane"/>
    <property type="evidence" value="ECO:0007669"/>
    <property type="project" value="UniProtKB-SubCell"/>
</dbReference>
<dbReference type="FunFam" id="1.50.40.10:FF:000062">
    <property type="entry name" value="mitochondrial uncoupling protein 3"/>
    <property type="match status" value="1"/>
</dbReference>
<dbReference type="EMBL" id="REGN01005381">
    <property type="protein sequence ID" value="RNA13543.1"/>
    <property type="molecule type" value="Genomic_DNA"/>
</dbReference>
<evidence type="ECO:0000256" key="5">
    <source>
        <dbReference type="ARBA" id="ARBA00022737"/>
    </source>
</evidence>
<comment type="similarity">
    <text evidence="2 11">Belongs to the mitochondrial carrier (TC 2.A.29) family.</text>
</comment>
<evidence type="ECO:0000256" key="10">
    <source>
        <dbReference type="PROSITE-ProRule" id="PRU00282"/>
    </source>
</evidence>
<keyword evidence="3 11" id="KW-0813">Transport</keyword>
<accession>A0A3M7QQI8</accession>
<gene>
    <name evidence="12" type="ORF">BpHYR1_016120</name>
</gene>
<dbReference type="PANTHER" id="PTHR45618">
    <property type="entry name" value="MITOCHONDRIAL DICARBOXYLATE CARRIER-RELATED"/>
    <property type="match status" value="1"/>
</dbReference>
<keyword evidence="5" id="KW-0677">Repeat</keyword>
<feature type="repeat" description="Solcar" evidence="10">
    <location>
        <begin position="121"/>
        <end position="213"/>
    </location>
</feature>
<feature type="repeat" description="Solcar" evidence="10">
    <location>
        <begin position="22"/>
        <end position="114"/>
    </location>
</feature>
<evidence type="ECO:0000256" key="3">
    <source>
        <dbReference type="ARBA" id="ARBA00022448"/>
    </source>
</evidence>
<evidence type="ECO:0000256" key="4">
    <source>
        <dbReference type="ARBA" id="ARBA00022692"/>
    </source>
</evidence>
<dbReference type="InterPro" id="IPR023395">
    <property type="entry name" value="MCP_dom_sf"/>
</dbReference>
<dbReference type="InterPro" id="IPR018108">
    <property type="entry name" value="MCP_transmembrane"/>
</dbReference>
<evidence type="ECO:0000313" key="13">
    <source>
        <dbReference type="Proteomes" id="UP000276133"/>
    </source>
</evidence>
<keyword evidence="8" id="KW-0496">Mitochondrion</keyword>
<keyword evidence="6" id="KW-0999">Mitochondrion inner membrane</keyword>
<evidence type="ECO:0000256" key="7">
    <source>
        <dbReference type="ARBA" id="ARBA00022989"/>
    </source>
</evidence>
<dbReference type="Proteomes" id="UP000276133">
    <property type="component" value="Unassembled WGS sequence"/>
</dbReference>
<proteinExistence type="inferred from homology"/>
<keyword evidence="7" id="KW-1133">Transmembrane helix</keyword>
<organism evidence="12 13">
    <name type="scientific">Brachionus plicatilis</name>
    <name type="common">Marine rotifer</name>
    <name type="synonym">Brachionus muelleri</name>
    <dbReference type="NCBI Taxonomy" id="10195"/>
    <lineage>
        <taxon>Eukaryota</taxon>
        <taxon>Metazoa</taxon>
        <taxon>Spiralia</taxon>
        <taxon>Gnathifera</taxon>
        <taxon>Rotifera</taxon>
        <taxon>Eurotatoria</taxon>
        <taxon>Monogononta</taxon>
        <taxon>Pseudotrocha</taxon>
        <taxon>Ploima</taxon>
        <taxon>Brachionidae</taxon>
        <taxon>Brachionus</taxon>
    </lineage>
</organism>